<dbReference type="EMBL" id="ADBL01000113">
    <property type="status" value="NOT_ANNOTATED_CDS"/>
    <property type="molecule type" value="Genomic_DNA"/>
</dbReference>
<sequence>MTRRVGDGSVLSYHVVSVLAVTPASGRAPWGRACRDASGGKWCSGCLRLQGVVSQAHGRSPAYSNRSACLLHPFVVCRPCANPLWGRAEGLRRRGCRSKFNFPWFWRLISKPMMQGSTQDLRTHGL</sequence>
<dbReference type="VEuPathDB" id="FungiDB:MAPG_00476"/>
<proteinExistence type="predicted"/>
<name>A0A0C4DL39_MAGP6</name>
<protein>
    <submittedName>
        <fullName evidence="1 2">Uncharacterized protein</fullName>
    </submittedName>
</protein>
<reference evidence="3" key="1">
    <citation type="submission" date="2010-05" db="EMBL/GenBank/DDBJ databases">
        <title>The genome sequence of Magnaporthe poae strain ATCC 64411.</title>
        <authorList>
            <person name="Ma L.-J."/>
            <person name="Dead R."/>
            <person name="Young S."/>
            <person name="Zeng Q."/>
            <person name="Koehrsen M."/>
            <person name="Alvarado L."/>
            <person name="Berlin A."/>
            <person name="Chapman S.B."/>
            <person name="Chen Z."/>
            <person name="Freedman E."/>
            <person name="Gellesch M."/>
            <person name="Goldberg J."/>
            <person name="Griggs A."/>
            <person name="Gujja S."/>
            <person name="Heilman E.R."/>
            <person name="Heiman D."/>
            <person name="Hepburn T."/>
            <person name="Howarth C."/>
            <person name="Jen D."/>
            <person name="Larson L."/>
            <person name="Mehta T."/>
            <person name="Neiman D."/>
            <person name="Pearson M."/>
            <person name="Roberts A."/>
            <person name="Saif S."/>
            <person name="Shea T."/>
            <person name="Shenoy N."/>
            <person name="Sisk P."/>
            <person name="Stolte C."/>
            <person name="Sykes S."/>
            <person name="Walk T."/>
            <person name="White J."/>
            <person name="Yandava C."/>
            <person name="Haas B."/>
            <person name="Nusbaum C."/>
            <person name="Birren B."/>
        </authorList>
    </citation>
    <scope>NUCLEOTIDE SEQUENCE [LARGE SCALE GENOMIC DNA]</scope>
    <source>
        <strain evidence="3">ATCC 64411 / 73-15</strain>
    </source>
</reference>
<keyword evidence="3" id="KW-1185">Reference proteome</keyword>
<evidence type="ECO:0000313" key="2">
    <source>
        <dbReference type="EnsemblFungi" id="MAPG_00476T0"/>
    </source>
</evidence>
<organism evidence="2 3">
    <name type="scientific">Magnaporthiopsis poae (strain ATCC 64411 / 73-15)</name>
    <name type="common">Kentucky bluegrass fungus</name>
    <name type="synonym">Magnaporthe poae</name>
    <dbReference type="NCBI Taxonomy" id="644358"/>
    <lineage>
        <taxon>Eukaryota</taxon>
        <taxon>Fungi</taxon>
        <taxon>Dikarya</taxon>
        <taxon>Ascomycota</taxon>
        <taxon>Pezizomycotina</taxon>
        <taxon>Sordariomycetes</taxon>
        <taxon>Sordariomycetidae</taxon>
        <taxon>Magnaporthales</taxon>
        <taxon>Magnaporthaceae</taxon>
        <taxon>Magnaporthiopsis</taxon>
    </lineage>
</organism>
<evidence type="ECO:0000313" key="3">
    <source>
        <dbReference type="Proteomes" id="UP000011715"/>
    </source>
</evidence>
<accession>A0A0C4DL39</accession>
<evidence type="ECO:0000313" key="1">
    <source>
        <dbReference type="EMBL" id="KLU81386.1"/>
    </source>
</evidence>
<reference evidence="1" key="3">
    <citation type="submission" date="2011-03" db="EMBL/GenBank/DDBJ databases">
        <title>Annotation of Magnaporthe poae ATCC 64411.</title>
        <authorList>
            <person name="Ma L.-J."/>
            <person name="Dead R."/>
            <person name="Young S.K."/>
            <person name="Zeng Q."/>
            <person name="Gargeya S."/>
            <person name="Fitzgerald M."/>
            <person name="Haas B."/>
            <person name="Abouelleil A."/>
            <person name="Alvarado L."/>
            <person name="Arachchi H.M."/>
            <person name="Berlin A."/>
            <person name="Brown A."/>
            <person name="Chapman S.B."/>
            <person name="Chen Z."/>
            <person name="Dunbar C."/>
            <person name="Freedman E."/>
            <person name="Gearin G."/>
            <person name="Gellesch M."/>
            <person name="Goldberg J."/>
            <person name="Griggs A."/>
            <person name="Gujja S."/>
            <person name="Heiman D."/>
            <person name="Howarth C."/>
            <person name="Larson L."/>
            <person name="Lui A."/>
            <person name="MacDonald P.J.P."/>
            <person name="Mehta T."/>
            <person name="Montmayeur A."/>
            <person name="Murphy C."/>
            <person name="Neiman D."/>
            <person name="Pearson M."/>
            <person name="Priest M."/>
            <person name="Roberts A."/>
            <person name="Saif S."/>
            <person name="Shea T."/>
            <person name="Shenoy N."/>
            <person name="Sisk P."/>
            <person name="Stolte C."/>
            <person name="Sykes S."/>
            <person name="Yandava C."/>
            <person name="Wortman J."/>
            <person name="Nusbaum C."/>
            <person name="Birren B."/>
        </authorList>
    </citation>
    <scope>NUCLEOTIDE SEQUENCE</scope>
    <source>
        <strain evidence="1">ATCC 64411</strain>
    </source>
</reference>
<reference evidence="2" key="4">
    <citation type="journal article" date="2015" name="G3 (Bethesda)">
        <title>Genome sequences of three phytopathogenic species of the Magnaporthaceae family of fungi.</title>
        <authorList>
            <person name="Okagaki L.H."/>
            <person name="Nunes C.C."/>
            <person name="Sailsbery J."/>
            <person name="Clay B."/>
            <person name="Brown D."/>
            <person name="John T."/>
            <person name="Oh Y."/>
            <person name="Young N."/>
            <person name="Fitzgerald M."/>
            <person name="Haas B.J."/>
            <person name="Zeng Q."/>
            <person name="Young S."/>
            <person name="Adiconis X."/>
            <person name="Fan L."/>
            <person name="Levin J.Z."/>
            <person name="Mitchell T.K."/>
            <person name="Okubara P.A."/>
            <person name="Farman M.L."/>
            <person name="Kohn L.M."/>
            <person name="Birren B."/>
            <person name="Ma L.-J."/>
            <person name="Dean R.A."/>
        </authorList>
    </citation>
    <scope>NUCLEOTIDE SEQUENCE</scope>
    <source>
        <strain evidence="2">ATCC 64411 / 73-15</strain>
    </source>
</reference>
<gene>
    <name evidence="1" type="ORF">MAPG_00476</name>
</gene>
<dbReference type="Proteomes" id="UP000011715">
    <property type="component" value="Unassembled WGS sequence"/>
</dbReference>
<dbReference type="EMBL" id="GL876966">
    <property type="protein sequence ID" value="KLU81386.1"/>
    <property type="molecule type" value="Genomic_DNA"/>
</dbReference>
<dbReference type="EnsemblFungi" id="MAPG_00476T0">
    <property type="protein sequence ID" value="MAPG_00476T0"/>
    <property type="gene ID" value="MAPG_00476"/>
</dbReference>
<dbReference type="AlphaFoldDB" id="A0A0C4DL39"/>
<reference evidence="1" key="2">
    <citation type="submission" date="2010-05" db="EMBL/GenBank/DDBJ databases">
        <title>The Genome Sequence of Magnaporthe poae strain ATCC 64411.</title>
        <authorList>
            <consortium name="The Broad Institute Genome Sequencing Platform"/>
            <consortium name="Broad Institute Genome Sequencing Center for Infectious Disease"/>
            <person name="Ma L.-J."/>
            <person name="Dead R."/>
            <person name="Young S."/>
            <person name="Zeng Q."/>
            <person name="Koehrsen M."/>
            <person name="Alvarado L."/>
            <person name="Berlin A."/>
            <person name="Chapman S.B."/>
            <person name="Chen Z."/>
            <person name="Freedman E."/>
            <person name="Gellesch M."/>
            <person name="Goldberg J."/>
            <person name="Griggs A."/>
            <person name="Gujja S."/>
            <person name="Heilman E.R."/>
            <person name="Heiman D."/>
            <person name="Hepburn T."/>
            <person name="Howarth C."/>
            <person name="Jen D."/>
            <person name="Larson L."/>
            <person name="Mehta T."/>
            <person name="Neiman D."/>
            <person name="Pearson M."/>
            <person name="Roberts A."/>
            <person name="Saif S."/>
            <person name="Shea T."/>
            <person name="Shenoy N."/>
            <person name="Sisk P."/>
            <person name="Stolte C."/>
            <person name="Sykes S."/>
            <person name="Walk T."/>
            <person name="White J."/>
            <person name="Yandava C."/>
            <person name="Haas B."/>
            <person name="Nusbaum C."/>
            <person name="Birren B."/>
        </authorList>
    </citation>
    <scope>NUCLEOTIDE SEQUENCE</scope>
    <source>
        <strain evidence="1">ATCC 64411</strain>
    </source>
</reference>
<reference evidence="2" key="5">
    <citation type="submission" date="2015-06" db="UniProtKB">
        <authorList>
            <consortium name="EnsemblFungi"/>
        </authorList>
    </citation>
    <scope>IDENTIFICATION</scope>
    <source>
        <strain evidence="2">ATCC 64411</strain>
    </source>
</reference>